<feature type="domain" description="Choline/carnitine acyltransferase" evidence="9">
    <location>
        <begin position="49"/>
        <end position="646"/>
    </location>
</feature>
<dbReference type="PROSITE" id="PS00440">
    <property type="entry name" value="ACYLTRANSF_C_2"/>
    <property type="match status" value="1"/>
</dbReference>
<evidence type="ECO:0000313" key="10">
    <source>
        <dbReference type="EMBL" id="OXA37207.1"/>
    </source>
</evidence>
<dbReference type="OrthoDB" id="5086884at2759"/>
<evidence type="ECO:0000256" key="2">
    <source>
        <dbReference type="ARBA" id="ARBA00022679"/>
    </source>
</evidence>
<dbReference type="GO" id="GO:0045202">
    <property type="term" value="C:synapse"/>
    <property type="evidence" value="ECO:0007669"/>
    <property type="project" value="GOC"/>
</dbReference>
<evidence type="ECO:0000259" key="9">
    <source>
        <dbReference type="Pfam" id="PF00755"/>
    </source>
</evidence>
<dbReference type="EC" id="2.3.1.6" evidence="5"/>
<dbReference type="InterPro" id="IPR039551">
    <property type="entry name" value="Cho/carn_acyl_trans"/>
</dbReference>
<gene>
    <name evidence="10" type="ORF">Fcan01_28056</name>
</gene>
<dbReference type="InterPro" id="IPR000542">
    <property type="entry name" value="Carn_acyl_trans"/>
</dbReference>
<keyword evidence="4 8" id="KW-0012">Acyltransferase</keyword>
<dbReference type="GO" id="GO:0005737">
    <property type="term" value="C:cytoplasm"/>
    <property type="evidence" value="ECO:0007669"/>
    <property type="project" value="TreeGrafter"/>
</dbReference>
<keyword evidence="3" id="KW-0530">Neurotransmitter biosynthesis</keyword>
<evidence type="ECO:0000313" key="11">
    <source>
        <dbReference type="Proteomes" id="UP000198287"/>
    </source>
</evidence>
<dbReference type="Gene3D" id="3.30.559.10">
    <property type="entry name" value="Chloramphenicol acetyltransferase-like domain"/>
    <property type="match status" value="1"/>
</dbReference>
<evidence type="ECO:0000256" key="4">
    <source>
        <dbReference type="ARBA" id="ARBA00023315"/>
    </source>
</evidence>
<protein>
    <recommendedName>
        <fullName evidence="6">Choline O-acetyltransferase</fullName>
        <ecNumber evidence="5">2.3.1.6</ecNumber>
    </recommendedName>
</protein>
<proteinExistence type="inferred from homology"/>
<feature type="active site" description="Proton acceptor" evidence="7">
    <location>
        <position position="370"/>
    </location>
</feature>
<dbReference type="GO" id="GO:0008292">
    <property type="term" value="P:acetylcholine biosynthetic process"/>
    <property type="evidence" value="ECO:0007669"/>
    <property type="project" value="TreeGrafter"/>
</dbReference>
<keyword evidence="2 8" id="KW-0808">Transferase</keyword>
<evidence type="ECO:0000256" key="3">
    <source>
        <dbReference type="ARBA" id="ARBA00022979"/>
    </source>
</evidence>
<dbReference type="GO" id="GO:0007274">
    <property type="term" value="P:neuromuscular synaptic transmission"/>
    <property type="evidence" value="ECO:0007669"/>
    <property type="project" value="TreeGrafter"/>
</dbReference>
<dbReference type="PANTHER" id="PTHR22589">
    <property type="entry name" value="CARNITINE O-ACYLTRANSFERASE"/>
    <property type="match status" value="1"/>
</dbReference>
<name>A0A226CXI4_FOLCA</name>
<dbReference type="EMBL" id="LNIX01000063">
    <property type="protein sequence ID" value="OXA37207.1"/>
    <property type="molecule type" value="Genomic_DNA"/>
</dbReference>
<dbReference type="Gene3D" id="3.30.559.70">
    <property type="entry name" value="Choline/Carnitine o-acyltransferase, domain 2"/>
    <property type="match status" value="1"/>
</dbReference>
<reference evidence="10 11" key="1">
    <citation type="submission" date="2015-12" db="EMBL/GenBank/DDBJ databases">
        <title>The genome of Folsomia candida.</title>
        <authorList>
            <person name="Faddeeva A."/>
            <person name="Derks M.F."/>
            <person name="Anvar Y."/>
            <person name="Smit S."/>
            <person name="Van Straalen N."/>
            <person name="Roelofs D."/>
        </authorList>
    </citation>
    <scope>NUCLEOTIDE SEQUENCE [LARGE SCALE GENOMIC DNA]</scope>
    <source>
        <strain evidence="10 11">VU population</strain>
        <tissue evidence="10">Whole body</tissue>
    </source>
</reference>
<dbReference type="STRING" id="158441.A0A226CXI4"/>
<evidence type="ECO:0000256" key="8">
    <source>
        <dbReference type="RuleBase" id="RU003801"/>
    </source>
</evidence>
<dbReference type="GO" id="GO:0004102">
    <property type="term" value="F:choline O-acetyltransferase activity"/>
    <property type="evidence" value="ECO:0007669"/>
    <property type="project" value="UniProtKB-EC"/>
</dbReference>
<evidence type="ECO:0000256" key="1">
    <source>
        <dbReference type="ARBA" id="ARBA00005232"/>
    </source>
</evidence>
<dbReference type="SUPFAM" id="SSF52777">
    <property type="entry name" value="CoA-dependent acyltransferases"/>
    <property type="match status" value="2"/>
</dbReference>
<comment type="caution">
    <text evidence="10">The sequence shown here is derived from an EMBL/GenBank/DDBJ whole genome shotgun (WGS) entry which is preliminary data.</text>
</comment>
<keyword evidence="11" id="KW-1185">Reference proteome</keyword>
<accession>A0A226CXI4</accession>
<organism evidence="10 11">
    <name type="scientific">Folsomia candida</name>
    <name type="common">Springtail</name>
    <dbReference type="NCBI Taxonomy" id="158441"/>
    <lineage>
        <taxon>Eukaryota</taxon>
        <taxon>Metazoa</taxon>
        <taxon>Ecdysozoa</taxon>
        <taxon>Arthropoda</taxon>
        <taxon>Hexapoda</taxon>
        <taxon>Collembola</taxon>
        <taxon>Entomobryomorpha</taxon>
        <taxon>Isotomoidea</taxon>
        <taxon>Isotomidae</taxon>
        <taxon>Proisotominae</taxon>
        <taxon>Folsomia</taxon>
    </lineage>
</organism>
<dbReference type="GO" id="GO:0043005">
    <property type="term" value="C:neuron projection"/>
    <property type="evidence" value="ECO:0007669"/>
    <property type="project" value="TreeGrafter"/>
</dbReference>
<dbReference type="PANTHER" id="PTHR22589:SF14">
    <property type="entry name" value="CHOLINE O-ACETYLTRANSFERASE"/>
    <property type="match status" value="1"/>
</dbReference>
<dbReference type="Proteomes" id="UP000198287">
    <property type="component" value="Unassembled WGS sequence"/>
</dbReference>
<dbReference type="AlphaFoldDB" id="A0A226CXI4"/>
<comment type="similarity">
    <text evidence="1 8">Belongs to the carnitine/choline acetyltransferase family.</text>
</comment>
<dbReference type="OMA" id="FIKQQKC"/>
<sequence>MTLGSHQERKHRVGTVTDIPGRIYRASTLGSTRGLSVDGEDMQPDLPKLPVPDLDKTLQRYLEAIQPILTPVQYERAEKLTHELAENEGPELQNELTERQMKMQNWAYEWWLNDMYMNNPLSLPINSNPGGVWPPQHFPSVDDQLLFAAKLVTYMLDFKDILDRRELPVEKAASREPGQPLCMAQHYRLFTSYRVPSIPRDFRRDTSQLSPDHIIVAYKKHFFTCPIKTAERRLTTPEIYGQLKKIVLSETCNNETPIGILTSQKRPVWADERIKLLGDDVNKQSIEEIETCYFIVCLDDPLPGQHFNSPYNQKKRNVGRHWTNDRDETNMMHQMLHGGGSSFNTGNRWFDKTLQFVISSDGVVGLCYEHSSAEGIGVLNLVDEFYGNIGTSEKHNANGDVVDSENKPIDIPAPIKLEWTTPPDTKSAVREACTEIDGLIDSLDLMVYRFENYGKDFIKKCKVSPDVYLQLALQLAYFNLHGKMVATYESGSTRRYKLGRVDCIRSTTMEALDWVKSMQPGCTDDSMEKMRKFHHAVEKQTTVMVENILGEGIDVHLMGLRQQSIDMGKDIPKLFDDETFQIANHFSLSTSQLPTKQDQFMGYGAVVQDGYGASYNPQNSSIIFCLASFRTCSYTSTLKFGQSLQQSLELMKKVLE</sequence>
<dbReference type="InterPro" id="IPR042231">
    <property type="entry name" value="Cho/carn_acyl_trans_2"/>
</dbReference>
<evidence type="ECO:0000256" key="6">
    <source>
        <dbReference type="ARBA" id="ARBA00040495"/>
    </source>
</evidence>
<evidence type="ECO:0000256" key="7">
    <source>
        <dbReference type="PIRSR" id="PIRSR600542-1"/>
    </source>
</evidence>
<dbReference type="Pfam" id="PF00755">
    <property type="entry name" value="Carn_acyltransf"/>
    <property type="match status" value="1"/>
</dbReference>
<evidence type="ECO:0000256" key="5">
    <source>
        <dbReference type="ARBA" id="ARBA00039091"/>
    </source>
</evidence>
<dbReference type="InterPro" id="IPR023213">
    <property type="entry name" value="CAT-like_dom_sf"/>
</dbReference>